<organism evidence="2 3">
    <name type="scientific">Podarcis lilfordi</name>
    <name type="common">Lilford's wall lizard</name>
    <dbReference type="NCBI Taxonomy" id="74358"/>
    <lineage>
        <taxon>Eukaryota</taxon>
        <taxon>Metazoa</taxon>
        <taxon>Chordata</taxon>
        <taxon>Craniata</taxon>
        <taxon>Vertebrata</taxon>
        <taxon>Euteleostomi</taxon>
        <taxon>Lepidosauria</taxon>
        <taxon>Squamata</taxon>
        <taxon>Bifurcata</taxon>
        <taxon>Unidentata</taxon>
        <taxon>Episquamata</taxon>
        <taxon>Laterata</taxon>
        <taxon>Lacertibaenia</taxon>
        <taxon>Lacertidae</taxon>
        <taxon>Podarcis</taxon>
    </lineage>
</organism>
<gene>
    <name evidence="2" type="ORF">PODLI_1B035393</name>
</gene>
<evidence type="ECO:0000256" key="1">
    <source>
        <dbReference type="SAM" id="MobiDB-lite"/>
    </source>
</evidence>
<protein>
    <submittedName>
        <fullName evidence="2">Uncharacterized protein</fullName>
    </submittedName>
</protein>
<proteinExistence type="predicted"/>
<dbReference type="Proteomes" id="UP001178461">
    <property type="component" value="Chromosome Z"/>
</dbReference>
<reference evidence="2" key="1">
    <citation type="submission" date="2022-12" db="EMBL/GenBank/DDBJ databases">
        <authorList>
            <person name="Alioto T."/>
            <person name="Alioto T."/>
            <person name="Gomez Garrido J."/>
        </authorList>
    </citation>
    <scope>NUCLEOTIDE SEQUENCE</scope>
</reference>
<feature type="region of interest" description="Disordered" evidence="1">
    <location>
        <begin position="116"/>
        <end position="135"/>
    </location>
</feature>
<evidence type="ECO:0000313" key="3">
    <source>
        <dbReference type="Proteomes" id="UP001178461"/>
    </source>
</evidence>
<keyword evidence="3" id="KW-1185">Reference proteome</keyword>
<sequence>MLPGRRAGDTGGVPATGAGFYTLPNSGADWPQWSAVSPPPLLIGRSSFLSARAAPLIGRRSFPSPDGSVLPSARRLLVRLRIHRPPGASHWSLPSPPTIPIPLAFRSAALSPLVRRSCSPAPQRQPANGRSEAPERRPLIGCFARDLNGKKATLKCKPERRDVVTSLATRRLPSNPPRQGRLSVVTSLATRRLPSNKARPGLFPLINEA</sequence>
<accession>A0AA35LEX8</accession>
<evidence type="ECO:0000313" key="2">
    <source>
        <dbReference type="EMBL" id="CAI5794563.1"/>
    </source>
</evidence>
<dbReference type="EMBL" id="OX395140">
    <property type="protein sequence ID" value="CAI5794563.1"/>
    <property type="molecule type" value="Genomic_DNA"/>
</dbReference>
<dbReference type="AlphaFoldDB" id="A0AA35LEX8"/>
<name>A0AA35LEX8_9SAUR</name>